<keyword evidence="3" id="KW-1185">Reference proteome</keyword>
<dbReference type="EMBL" id="BAAANH010000001">
    <property type="protein sequence ID" value="GAA1752120.1"/>
    <property type="molecule type" value="Genomic_DNA"/>
</dbReference>
<feature type="domain" description="DUF6036" evidence="1">
    <location>
        <begin position="17"/>
        <end position="127"/>
    </location>
</feature>
<organism evidence="2 3">
    <name type="scientific">Agromyces humatus</name>
    <dbReference type="NCBI Taxonomy" id="279573"/>
    <lineage>
        <taxon>Bacteria</taxon>
        <taxon>Bacillati</taxon>
        <taxon>Actinomycetota</taxon>
        <taxon>Actinomycetes</taxon>
        <taxon>Micrococcales</taxon>
        <taxon>Microbacteriaceae</taxon>
        <taxon>Agromyces</taxon>
    </lineage>
</organism>
<dbReference type="RefSeq" id="WP_232498439.1">
    <property type="nucleotide sequence ID" value="NZ_BAAANH010000001.1"/>
</dbReference>
<accession>A0ABN2KB17</accession>
<dbReference type="InterPro" id="IPR045792">
    <property type="entry name" value="DUF6036"/>
</dbReference>
<proteinExistence type="predicted"/>
<comment type="caution">
    <text evidence="2">The sequence shown here is derived from an EMBL/GenBank/DDBJ whole genome shotgun (WGS) entry which is preliminary data.</text>
</comment>
<protein>
    <recommendedName>
        <fullName evidence="1">DUF6036 domain-containing protein</fullName>
    </recommendedName>
</protein>
<name>A0ABN2KB17_9MICO</name>
<sequence length="185" mass="20553">MKHDFDAQSVRELLEELARRLSDRGVHGTIRVAGGAAMLLRYPDDPDVRVTRDIDALIEPADEVEAVVAEMAADLGLTARWLNEAGQGWLRVAGDPSDEPVSIFIASERELIAMKMSAGRDKDFVDLGILVKHLGITDPAMLVDIAYQEYGEDAVELPDGRASYLWYAESVIKEAYRPSKRRRKG</sequence>
<dbReference type="Proteomes" id="UP001500506">
    <property type="component" value="Unassembled WGS sequence"/>
</dbReference>
<reference evidence="2 3" key="1">
    <citation type="journal article" date="2019" name="Int. J. Syst. Evol. Microbiol.">
        <title>The Global Catalogue of Microorganisms (GCM) 10K type strain sequencing project: providing services to taxonomists for standard genome sequencing and annotation.</title>
        <authorList>
            <consortium name="The Broad Institute Genomics Platform"/>
            <consortium name="The Broad Institute Genome Sequencing Center for Infectious Disease"/>
            <person name="Wu L."/>
            <person name="Ma J."/>
        </authorList>
    </citation>
    <scope>NUCLEOTIDE SEQUENCE [LARGE SCALE GENOMIC DNA]</scope>
    <source>
        <strain evidence="2 3">JCM 14319</strain>
    </source>
</reference>
<dbReference type="Pfam" id="PF19502">
    <property type="entry name" value="DUF6036"/>
    <property type="match status" value="1"/>
</dbReference>
<evidence type="ECO:0000313" key="2">
    <source>
        <dbReference type="EMBL" id="GAA1752120.1"/>
    </source>
</evidence>
<evidence type="ECO:0000259" key="1">
    <source>
        <dbReference type="Pfam" id="PF19502"/>
    </source>
</evidence>
<evidence type="ECO:0000313" key="3">
    <source>
        <dbReference type="Proteomes" id="UP001500506"/>
    </source>
</evidence>
<gene>
    <name evidence="2" type="ORF">GCM10009747_07100</name>
</gene>